<feature type="transmembrane region" description="Helical" evidence="1">
    <location>
        <begin position="158"/>
        <end position="176"/>
    </location>
</feature>
<keyword evidence="1" id="KW-0472">Membrane</keyword>
<proteinExistence type="predicted"/>
<evidence type="ECO:0000259" key="2">
    <source>
        <dbReference type="Pfam" id="PF09925"/>
    </source>
</evidence>
<dbReference type="Pfam" id="PF09925">
    <property type="entry name" value="DUF2157"/>
    <property type="match status" value="1"/>
</dbReference>
<evidence type="ECO:0000313" key="4">
    <source>
        <dbReference type="Proteomes" id="UP000028702"/>
    </source>
</evidence>
<feature type="transmembrane region" description="Helical" evidence="1">
    <location>
        <begin position="110"/>
        <end position="130"/>
    </location>
</feature>
<reference evidence="3 4" key="1">
    <citation type="submission" date="2014-07" db="EMBL/GenBank/DDBJ databases">
        <title>Tepidicaulis marinum gen. nov., sp. nov., a novel marine bacterium denitrifying nitrate to nitrous oxide strictly under microaerobic conditions.</title>
        <authorList>
            <person name="Takeuchi M."/>
            <person name="Yamagishi T."/>
            <person name="Kamagata Y."/>
            <person name="Oshima K."/>
            <person name="Hattori M."/>
            <person name="Katayama T."/>
            <person name="Hanada S."/>
            <person name="Tamaki H."/>
            <person name="Marumo K."/>
            <person name="Maeda H."/>
            <person name="Nedachi M."/>
            <person name="Iwasaki W."/>
            <person name="Suwa Y."/>
            <person name="Sakata S."/>
        </authorList>
    </citation>
    <scope>NUCLEOTIDE SEQUENCE [LARGE SCALE GENOMIC DNA]</scope>
    <source>
        <strain evidence="3 4">MA2</strain>
    </source>
</reference>
<feature type="transmembrane region" description="Helical" evidence="1">
    <location>
        <begin position="397"/>
        <end position="418"/>
    </location>
</feature>
<feature type="transmembrane region" description="Helical" evidence="1">
    <location>
        <begin position="136"/>
        <end position="153"/>
    </location>
</feature>
<dbReference type="EMBL" id="BBIO01000014">
    <property type="protein sequence ID" value="GAK46031.1"/>
    <property type="molecule type" value="Genomic_DNA"/>
</dbReference>
<dbReference type="InterPro" id="IPR018677">
    <property type="entry name" value="DUF2157"/>
</dbReference>
<keyword evidence="4" id="KW-1185">Reference proteome</keyword>
<dbReference type="AlphaFoldDB" id="A0A081BDB3"/>
<comment type="caution">
    <text evidence="3">The sequence shown here is derived from an EMBL/GenBank/DDBJ whole genome shotgun (WGS) entry which is preliminary data.</text>
</comment>
<accession>A0A081BDB3</accession>
<evidence type="ECO:0000313" key="3">
    <source>
        <dbReference type="EMBL" id="GAK46031.1"/>
    </source>
</evidence>
<organism evidence="3 4">
    <name type="scientific">Tepidicaulis marinus</name>
    <dbReference type="NCBI Taxonomy" id="1333998"/>
    <lineage>
        <taxon>Bacteria</taxon>
        <taxon>Pseudomonadati</taxon>
        <taxon>Pseudomonadota</taxon>
        <taxon>Alphaproteobacteria</taxon>
        <taxon>Hyphomicrobiales</taxon>
        <taxon>Parvibaculaceae</taxon>
        <taxon>Tepidicaulis</taxon>
    </lineage>
</organism>
<keyword evidence="1" id="KW-1133">Transmembrane helix</keyword>
<feature type="domain" description="DUF2157" evidence="2">
    <location>
        <begin position="21"/>
        <end position="159"/>
    </location>
</feature>
<name>A0A081BDB3_9HYPH</name>
<feature type="transmembrane region" description="Helical" evidence="1">
    <location>
        <begin position="79"/>
        <end position="101"/>
    </location>
</feature>
<feature type="transmembrane region" description="Helical" evidence="1">
    <location>
        <begin position="289"/>
        <end position="310"/>
    </location>
</feature>
<feature type="transmembrane region" description="Helical" evidence="1">
    <location>
        <begin position="317"/>
        <end position="336"/>
    </location>
</feature>
<sequence>MDGWPFWKRLYQRQINRDLDLWVTKGWVTQQNAEAIRRSLESEDGGSRLPLVLSLLGAALLGLAALSFVAANWAEMPKLLRLLILFVSLGAAYGAAIWLYLKKHTGFAEAALLLAALLFGANIMLIAQMYHLASDYTGGLFAWSLGALALAWAAKSRAVLAGSFVLLFIWTGTASLDAGISPHWTYIPAWAAATLLGFRLQWTPSYHLSLLSFFGWLLMGLEGFGNYHWDSGNLLFFGLAIALTVWLKGRLGGALGLRMGRVAEAYGAIVTGILLFALQLDALDFTSEMSWRLVLLAFGAFNVALLFFCVMRRAFTMTGLAGFGALLALTVLPAILTSGETNYLDMTTGMGGILYFAFAIWLIFLGTQSASRFLVNLGFTAFAAEAFYIYAETLGTLLDTALFFALGGILLIAGSWALNRWRKRMLAETGKGEAQ</sequence>
<dbReference type="RefSeq" id="WP_045448163.1">
    <property type="nucleotide sequence ID" value="NZ_BBIO01000014.1"/>
</dbReference>
<feature type="transmembrane region" description="Helical" evidence="1">
    <location>
        <begin position="373"/>
        <end position="391"/>
    </location>
</feature>
<evidence type="ECO:0000256" key="1">
    <source>
        <dbReference type="SAM" id="Phobius"/>
    </source>
</evidence>
<protein>
    <submittedName>
        <fullName evidence="3">Membrane protein</fullName>
    </submittedName>
</protein>
<feature type="transmembrane region" description="Helical" evidence="1">
    <location>
        <begin position="265"/>
        <end position="283"/>
    </location>
</feature>
<feature type="transmembrane region" description="Helical" evidence="1">
    <location>
        <begin position="51"/>
        <end position="73"/>
    </location>
</feature>
<gene>
    <name evidence="3" type="ORF">M2A_2530</name>
</gene>
<keyword evidence="1" id="KW-0812">Transmembrane</keyword>
<dbReference type="STRING" id="1333998.M2A_2530"/>
<feature type="transmembrane region" description="Helical" evidence="1">
    <location>
        <begin position="235"/>
        <end position="253"/>
    </location>
</feature>
<dbReference type="eggNOG" id="COG4872">
    <property type="taxonomic scope" value="Bacteria"/>
</dbReference>
<dbReference type="Proteomes" id="UP000028702">
    <property type="component" value="Unassembled WGS sequence"/>
</dbReference>
<feature type="transmembrane region" description="Helical" evidence="1">
    <location>
        <begin position="348"/>
        <end position="366"/>
    </location>
</feature>